<proteinExistence type="predicted"/>
<dbReference type="SMART" id="SM00986">
    <property type="entry name" value="UDG"/>
    <property type="match status" value="1"/>
</dbReference>
<evidence type="ECO:0000259" key="8">
    <source>
        <dbReference type="SMART" id="SM00986"/>
    </source>
</evidence>
<gene>
    <name evidence="9" type="ORF">HKX39_02585</name>
</gene>
<evidence type="ECO:0000256" key="5">
    <source>
        <dbReference type="ARBA" id="ARBA00023004"/>
    </source>
</evidence>
<dbReference type="PANTHER" id="PTHR33693:SF1">
    <property type="entry name" value="TYPE-4 URACIL-DNA GLYCOSYLASE"/>
    <property type="match status" value="1"/>
</dbReference>
<evidence type="ECO:0000256" key="3">
    <source>
        <dbReference type="ARBA" id="ARBA00022763"/>
    </source>
</evidence>
<dbReference type="Gene3D" id="3.40.470.10">
    <property type="entry name" value="Uracil-DNA glycosylase-like domain"/>
    <property type="match status" value="1"/>
</dbReference>
<protein>
    <submittedName>
        <fullName evidence="9">Uracil-DNA glycosylase</fullName>
    </submittedName>
</protein>
<dbReference type="GO" id="GO:0097506">
    <property type="term" value="F:deaminated base DNA N-glycosylase activity"/>
    <property type="evidence" value="ECO:0007669"/>
    <property type="project" value="UniProtKB-ARBA"/>
</dbReference>
<dbReference type="Proteomes" id="UP000537862">
    <property type="component" value="Unassembled WGS sequence"/>
</dbReference>
<feature type="domain" description="Uracil-DNA glycosylase-like" evidence="8">
    <location>
        <begin position="142"/>
        <end position="293"/>
    </location>
</feature>
<keyword evidence="4" id="KW-0378">Hydrolase</keyword>
<evidence type="ECO:0000313" key="10">
    <source>
        <dbReference type="Proteomes" id="UP000537862"/>
    </source>
</evidence>
<evidence type="ECO:0000256" key="6">
    <source>
        <dbReference type="ARBA" id="ARBA00023014"/>
    </source>
</evidence>
<dbReference type="CDD" id="cd10030">
    <property type="entry name" value="UDG-F4_TTUDGA_SPO1dp_like"/>
    <property type="match status" value="1"/>
</dbReference>
<dbReference type="RefSeq" id="WP_171679738.1">
    <property type="nucleotide sequence ID" value="NZ_JABGBN010000001.1"/>
</dbReference>
<evidence type="ECO:0000256" key="2">
    <source>
        <dbReference type="ARBA" id="ARBA00022723"/>
    </source>
</evidence>
<evidence type="ECO:0000256" key="4">
    <source>
        <dbReference type="ARBA" id="ARBA00022801"/>
    </source>
</evidence>
<dbReference type="GO" id="GO:0006281">
    <property type="term" value="P:DNA repair"/>
    <property type="evidence" value="ECO:0007669"/>
    <property type="project" value="UniProtKB-KW"/>
</dbReference>
<keyword evidence="3" id="KW-0227">DNA damage</keyword>
<accession>A0A849P7Y8</accession>
<dbReference type="GO" id="GO:0046872">
    <property type="term" value="F:metal ion binding"/>
    <property type="evidence" value="ECO:0007669"/>
    <property type="project" value="UniProtKB-KW"/>
</dbReference>
<keyword evidence="2" id="KW-0479">Metal-binding</keyword>
<keyword evidence="6" id="KW-0411">Iron-sulfur</keyword>
<dbReference type="EMBL" id="JABGBN010000001">
    <property type="protein sequence ID" value="NOL51067.1"/>
    <property type="molecule type" value="Genomic_DNA"/>
</dbReference>
<dbReference type="SUPFAM" id="SSF52141">
    <property type="entry name" value="Uracil-DNA glycosylase-like"/>
    <property type="match status" value="1"/>
</dbReference>
<sequence length="301" mass="33909">MTPQIPLSEVQTLWLKELGISMLWGQALVPYEPEIAQSASEPSFQVVQEDSASSSNNNAVALIKRSSPEGKTKAGRVSRKQEQAIQEIYQGFQKQRNRQRRAQSEVTSIPVVHAQNWTDLEIEIRHQYKQWQWVNDEKEVLIGQEGKSPLDLLIIEEMPGADDYVEGTVFSGETGVLLANILAPLGISKEDVAITSLLKIHLRDETLPSQYEQALPYLQAQIALLKPKCIWLLGARAAQPILKQENGSMDVLRGQEWFYPLSDDIQIPVVVSHHPSLLLIHQGLKADMWEDVQKINAYLSE</sequence>
<dbReference type="InterPro" id="IPR036895">
    <property type="entry name" value="Uracil-DNA_glycosylase-like_sf"/>
</dbReference>
<evidence type="ECO:0000313" key="9">
    <source>
        <dbReference type="EMBL" id="NOL51067.1"/>
    </source>
</evidence>
<reference evidence="9 10" key="1">
    <citation type="submission" date="2020-05" db="EMBL/GenBank/DDBJ databases">
        <authorList>
            <person name="Niu N."/>
        </authorList>
    </citation>
    <scope>NUCLEOTIDE SEQUENCE [LARGE SCALE GENOMIC DNA]</scope>
    <source>
        <strain evidence="9 10">3340-03</strain>
    </source>
</reference>
<keyword evidence="7" id="KW-0234">DNA repair</keyword>
<dbReference type="PANTHER" id="PTHR33693">
    <property type="entry name" value="TYPE-5 URACIL-DNA GLYCOSYLASE"/>
    <property type="match status" value="1"/>
</dbReference>
<dbReference type="AlphaFoldDB" id="A0A849P7Y8"/>
<dbReference type="InterPro" id="IPR005122">
    <property type="entry name" value="Uracil-DNA_glycosylase-like"/>
</dbReference>
<keyword evidence="5" id="KW-0408">Iron</keyword>
<evidence type="ECO:0000256" key="1">
    <source>
        <dbReference type="ARBA" id="ARBA00022485"/>
    </source>
</evidence>
<comment type="caution">
    <text evidence="9">The sequence shown here is derived from an EMBL/GenBank/DDBJ whole genome shotgun (WGS) entry which is preliminary data.</text>
</comment>
<keyword evidence="1" id="KW-0004">4Fe-4S</keyword>
<keyword evidence="10" id="KW-1185">Reference proteome</keyword>
<dbReference type="SMART" id="SM00987">
    <property type="entry name" value="UreE_C"/>
    <property type="match status" value="1"/>
</dbReference>
<dbReference type="GO" id="GO:0051539">
    <property type="term" value="F:4 iron, 4 sulfur cluster binding"/>
    <property type="evidence" value="ECO:0007669"/>
    <property type="project" value="UniProtKB-KW"/>
</dbReference>
<name>A0A849P7Y8_9BURK</name>
<evidence type="ECO:0000256" key="7">
    <source>
        <dbReference type="ARBA" id="ARBA00023204"/>
    </source>
</evidence>
<dbReference type="Pfam" id="PF03167">
    <property type="entry name" value="UDG"/>
    <property type="match status" value="1"/>
</dbReference>
<organism evidence="9 10">
    <name type="scientific">Pelistega suis</name>
    <dbReference type="NCBI Taxonomy" id="1631957"/>
    <lineage>
        <taxon>Bacteria</taxon>
        <taxon>Pseudomonadati</taxon>
        <taxon>Pseudomonadota</taxon>
        <taxon>Betaproteobacteria</taxon>
        <taxon>Burkholderiales</taxon>
        <taxon>Alcaligenaceae</taxon>
        <taxon>Pelistega</taxon>
    </lineage>
</organism>
<dbReference type="InterPro" id="IPR051536">
    <property type="entry name" value="UDG_Type-4/5"/>
</dbReference>